<dbReference type="KEGG" id="pfj:MYCFIDRAFT_171473"/>
<proteinExistence type="predicted"/>
<dbReference type="GeneID" id="19332639"/>
<organism evidence="1 2">
    <name type="scientific">Pseudocercospora fijiensis (strain CIRAD86)</name>
    <name type="common">Black leaf streak disease fungus</name>
    <name type="synonym">Mycosphaerella fijiensis</name>
    <dbReference type="NCBI Taxonomy" id="383855"/>
    <lineage>
        <taxon>Eukaryota</taxon>
        <taxon>Fungi</taxon>
        <taxon>Dikarya</taxon>
        <taxon>Ascomycota</taxon>
        <taxon>Pezizomycotina</taxon>
        <taxon>Dothideomycetes</taxon>
        <taxon>Dothideomycetidae</taxon>
        <taxon>Mycosphaerellales</taxon>
        <taxon>Mycosphaerellaceae</taxon>
        <taxon>Pseudocercospora</taxon>
    </lineage>
</organism>
<sequence length="478" mass="53366">MQKYLPINSVHLRYCPGELEDMVSLHAGTVHQSEMLVVLAFGCRSQVSSRHQQYTVGQYDHLAFGDFAPQLGDESSRHREHDKTTSKPLATFHLNSLARLAGLDESESSSVEYTFSNNILQQPIFPASKNCSSRILIWYTKAKGVEQGHNILQTRGPTSSRKHHAEAESAQLLSALWPVARILDAFCDLGNTINYTFSKSHVSVMDKRRSKESPNQWACQCSPSVSRSISDVWVSHGPATGDGCVVRCHEIGRMLICIYDDACKTTTWHVNIALDRNKLIETSCPRAKMYLTSLNVASISIFFLHVAHRWRSVTRVNFQRYNANHDAGGTAGLVLSNRLSESGKHTVITFEAGGPPTNAAAYRTAVLSEIERMHSCLVNDERPDAFQFQPLRIVGKTTTAVFLPDLIFLPRIDRLRQRAIILNIDIPAGAYLVKGLADHHKTPDSFSASALEFNLLPRQFKFRAHQDLTSPRYFGSGS</sequence>
<protein>
    <submittedName>
        <fullName evidence="1">Uncharacterized protein</fullName>
    </submittedName>
</protein>
<dbReference type="EMBL" id="KB446556">
    <property type="protein sequence ID" value="EME85568.1"/>
    <property type="molecule type" value="Genomic_DNA"/>
</dbReference>
<keyword evidence="2" id="KW-1185">Reference proteome</keyword>
<dbReference type="RefSeq" id="XP_007923139.1">
    <property type="nucleotide sequence ID" value="XM_007924948.1"/>
</dbReference>
<dbReference type="OrthoDB" id="3564369at2759"/>
<accession>M3B8C9</accession>
<dbReference type="AlphaFoldDB" id="M3B8C9"/>
<evidence type="ECO:0000313" key="2">
    <source>
        <dbReference type="Proteomes" id="UP000016932"/>
    </source>
</evidence>
<dbReference type="Proteomes" id="UP000016932">
    <property type="component" value="Unassembled WGS sequence"/>
</dbReference>
<evidence type="ECO:0000313" key="1">
    <source>
        <dbReference type="EMBL" id="EME85568.1"/>
    </source>
</evidence>
<dbReference type="Gene3D" id="3.50.50.60">
    <property type="entry name" value="FAD/NAD(P)-binding domain"/>
    <property type="match status" value="1"/>
</dbReference>
<gene>
    <name evidence="1" type="ORF">MYCFIDRAFT_171473</name>
</gene>
<dbReference type="InterPro" id="IPR036188">
    <property type="entry name" value="FAD/NAD-bd_sf"/>
</dbReference>
<name>M3B8C9_PSEFD</name>
<dbReference type="VEuPathDB" id="FungiDB:MYCFIDRAFT_171473"/>
<reference evidence="1 2" key="1">
    <citation type="journal article" date="2012" name="PLoS Pathog.">
        <title>Diverse lifestyles and strategies of plant pathogenesis encoded in the genomes of eighteen Dothideomycetes fungi.</title>
        <authorList>
            <person name="Ohm R.A."/>
            <person name="Feau N."/>
            <person name="Henrissat B."/>
            <person name="Schoch C.L."/>
            <person name="Horwitz B.A."/>
            <person name="Barry K.W."/>
            <person name="Condon B.J."/>
            <person name="Copeland A.C."/>
            <person name="Dhillon B."/>
            <person name="Glaser F."/>
            <person name="Hesse C.N."/>
            <person name="Kosti I."/>
            <person name="LaButti K."/>
            <person name="Lindquist E.A."/>
            <person name="Lucas S."/>
            <person name="Salamov A.A."/>
            <person name="Bradshaw R.E."/>
            <person name="Ciuffetti L."/>
            <person name="Hamelin R.C."/>
            <person name="Kema G.H.J."/>
            <person name="Lawrence C."/>
            <person name="Scott J.A."/>
            <person name="Spatafora J.W."/>
            <person name="Turgeon B.G."/>
            <person name="de Wit P.J.G.M."/>
            <person name="Zhong S."/>
            <person name="Goodwin S.B."/>
            <person name="Grigoriev I.V."/>
        </authorList>
    </citation>
    <scope>NUCLEOTIDE SEQUENCE [LARGE SCALE GENOMIC DNA]</scope>
    <source>
        <strain evidence="1 2">CIRAD86</strain>
    </source>
</reference>
<dbReference type="HOGENOM" id="CLU_571235_0_0_1"/>